<evidence type="ECO:0000313" key="5">
    <source>
        <dbReference type="Proteomes" id="UP000472270"/>
    </source>
</evidence>
<dbReference type="SMART" id="SM00368">
    <property type="entry name" value="LRR_RI"/>
    <property type="match status" value="6"/>
</dbReference>
<dbReference type="Pfam" id="PF17776">
    <property type="entry name" value="NLRC4_HD2"/>
    <property type="match status" value="1"/>
</dbReference>
<reference evidence="4" key="2">
    <citation type="submission" date="2025-09" db="UniProtKB">
        <authorList>
            <consortium name="Ensembl"/>
        </authorList>
    </citation>
    <scope>IDENTIFICATION</scope>
</reference>
<protein>
    <recommendedName>
        <fullName evidence="3">NACHT LRR and PYD domain-containing protein</fullName>
    </recommendedName>
</protein>
<name>A0A673FKK1_9TELE</name>
<keyword evidence="5" id="KW-1185">Reference proteome</keyword>
<dbReference type="FunFam" id="3.80.10.10:FF:002775">
    <property type="entry name" value="Si:dkey-23k10.2"/>
    <property type="match status" value="1"/>
</dbReference>
<dbReference type="AlphaFoldDB" id="A0A673FKK1"/>
<dbReference type="InterPro" id="IPR001611">
    <property type="entry name" value="Leu-rich_rpt"/>
</dbReference>
<dbReference type="InterPro" id="IPR032675">
    <property type="entry name" value="LRR_dom_sf"/>
</dbReference>
<evidence type="ECO:0000256" key="1">
    <source>
        <dbReference type="ARBA" id="ARBA00022614"/>
    </source>
</evidence>
<dbReference type="Proteomes" id="UP000472270">
    <property type="component" value="Unassembled WGS sequence"/>
</dbReference>
<evidence type="ECO:0000313" key="4">
    <source>
        <dbReference type="Ensembl" id="ENSSRHP00000000159.1"/>
    </source>
</evidence>
<dbReference type="SUPFAM" id="SSF52047">
    <property type="entry name" value="RNI-like"/>
    <property type="match status" value="1"/>
</dbReference>
<evidence type="ECO:0000256" key="2">
    <source>
        <dbReference type="ARBA" id="ARBA00022737"/>
    </source>
</evidence>
<reference evidence="4" key="1">
    <citation type="submission" date="2025-08" db="UniProtKB">
        <authorList>
            <consortium name="Ensembl"/>
        </authorList>
    </citation>
    <scope>IDENTIFICATION</scope>
</reference>
<organism evidence="4 5">
    <name type="scientific">Sinocyclocheilus rhinocerous</name>
    <dbReference type="NCBI Taxonomy" id="307959"/>
    <lineage>
        <taxon>Eukaryota</taxon>
        <taxon>Metazoa</taxon>
        <taxon>Chordata</taxon>
        <taxon>Craniata</taxon>
        <taxon>Vertebrata</taxon>
        <taxon>Euteleostomi</taxon>
        <taxon>Actinopterygii</taxon>
        <taxon>Neopterygii</taxon>
        <taxon>Teleostei</taxon>
        <taxon>Ostariophysi</taxon>
        <taxon>Cypriniformes</taxon>
        <taxon>Cyprinidae</taxon>
        <taxon>Cyprininae</taxon>
        <taxon>Sinocyclocheilus</taxon>
    </lineage>
</organism>
<feature type="domain" description="NACHT LRR and PYD" evidence="3">
    <location>
        <begin position="30"/>
        <end position="133"/>
    </location>
</feature>
<dbReference type="PANTHER" id="PTHR24106">
    <property type="entry name" value="NACHT, LRR AND CARD DOMAINS-CONTAINING"/>
    <property type="match status" value="1"/>
</dbReference>
<keyword evidence="1" id="KW-0433">Leucine-rich repeat</keyword>
<dbReference type="Ensembl" id="ENSSRHT00000000184.1">
    <property type="protein sequence ID" value="ENSSRHP00000000159.1"/>
    <property type="gene ID" value="ENSSRHG00000000156.1"/>
</dbReference>
<accession>A0A673FKK1</accession>
<proteinExistence type="predicted"/>
<sequence>MTKQTYEAMKTHLEHDLRRQHVCFMEAKAFQQLYFSLSMEHKISELHQRAVNEALQSKNGHLDLFLRFLLGLSVKSHQILLQGLMKQTRSSSDSNERTVEFIKKKIRTTCSPEKSINLFHCLNELGDHSLVEEIQQYLRSGRITEAKLSSSQWSAVAFVLLTSEKKLEEFKLNEFVGAENKADHVLQKLLPVIKEYRTAELSDCGITDEGCAALASALISNPSHLRELALSQNKLGDSGVMRLSSGLENPLCKLEILRLCKCGVTDEGCAALASALRSNPSHLRDLDLSRNNLKDFGVKLICAELKNPDCKLEILGLSRCGITIEGCAALASALISNPSHLRQLDLTRNRLGDSGCELFTALLDSPHYKLETLHIYRYPMTFSSFPGPKFPHRYPHRRHTLTE</sequence>
<dbReference type="Gene3D" id="3.80.10.10">
    <property type="entry name" value="Ribonuclease Inhibitor"/>
    <property type="match status" value="1"/>
</dbReference>
<keyword evidence="2" id="KW-0677">Repeat</keyword>
<evidence type="ECO:0000259" key="3">
    <source>
        <dbReference type="Pfam" id="PF17776"/>
    </source>
</evidence>
<dbReference type="InterPro" id="IPR051261">
    <property type="entry name" value="NLR"/>
</dbReference>
<dbReference type="Pfam" id="PF13516">
    <property type="entry name" value="LRR_6"/>
    <property type="match status" value="6"/>
</dbReference>
<dbReference type="InterPro" id="IPR041267">
    <property type="entry name" value="NLRP_HD2"/>
</dbReference>